<proteinExistence type="predicted"/>
<dbReference type="Proteomes" id="UP001597171">
    <property type="component" value="Unassembled WGS sequence"/>
</dbReference>
<dbReference type="RefSeq" id="WP_378776255.1">
    <property type="nucleotide sequence ID" value="NZ_JBHTMX010000159.1"/>
</dbReference>
<reference evidence="3" key="1">
    <citation type="journal article" date="2019" name="Int. J. Syst. Evol. Microbiol.">
        <title>The Global Catalogue of Microorganisms (GCM) 10K type strain sequencing project: providing services to taxonomists for standard genome sequencing and annotation.</title>
        <authorList>
            <consortium name="The Broad Institute Genomics Platform"/>
            <consortium name="The Broad Institute Genome Sequencing Center for Infectious Disease"/>
            <person name="Wu L."/>
            <person name="Ma J."/>
        </authorList>
    </citation>
    <scope>NUCLEOTIDE SEQUENCE [LARGE SCALE GENOMIC DNA]</scope>
    <source>
        <strain evidence="3">CCUG 61696</strain>
    </source>
</reference>
<feature type="non-terminal residue" evidence="2">
    <location>
        <position position="1"/>
    </location>
</feature>
<gene>
    <name evidence="2" type="ORF">ACFQ4O_13685</name>
</gene>
<evidence type="ECO:0000313" key="2">
    <source>
        <dbReference type="EMBL" id="MFD1333051.1"/>
    </source>
</evidence>
<evidence type="ECO:0000259" key="1">
    <source>
        <dbReference type="Pfam" id="PF16998"/>
    </source>
</evidence>
<feature type="domain" description="Surface antigen" evidence="1">
    <location>
        <begin position="21"/>
        <end position="105"/>
    </location>
</feature>
<evidence type="ECO:0000313" key="3">
    <source>
        <dbReference type="Proteomes" id="UP001597171"/>
    </source>
</evidence>
<name>A0ABW3Z9X4_9HYPH</name>
<keyword evidence="3" id="KW-1185">Reference proteome</keyword>
<comment type="caution">
    <text evidence="2">The sequence shown here is derived from an EMBL/GenBank/DDBJ whole genome shotgun (WGS) entry which is preliminary data.</text>
</comment>
<dbReference type="InterPro" id="IPR032635">
    <property type="entry name" value="Anti_2"/>
</dbReference>
<dbReference type="EMBL" id="JBHTMX010000159">
    <property type="protein sequence ID" value="MFD1333051.1"/>
    <property type="molecule type" value="Genomic_DNA"/>
</dbReference>
<sequence>ATPSAYAAPQTSTVAVDPALSPADWTYARGALGLAMGAASPNASVPWANPDSGAYGSFTASAAPTTENGALCRPFAASYSMAGREQRLEGAACRTAAGYWEAVSIRAARAGA</sequence>
<protein>
    <submittedName>
        <fullName evidence="2">RT0821/Lpp0805 family surface protein</fullName>
    </submittedName>
</protein>
<accession>A0ABW3Z9X4</accession>
<organism evidence="2 3">
    <name type="scientific">Methylopila musalis</name>
    <dbReference type="NCBI Taxonomy" id="1134781"/>
    <lineage>
        <taxon>Bacteria</taxon>
        <taxon>Pseudomonadati</taxon>
        <taxon>Pseudomonadota</taxon>
        <taxon>Alphaproteobacteria</taxon>
        <taxon>Hyphomicrobiales</taxon>
        <taxon>Methylopilaceae</taxon>
        <taxon>Methylopila</taxon>
    </lineage>
</organism>
<dbReference type="Pfam" id="PF16998">
    <property type="entry name" value="17kDa_Anti_2"/>
    <property type="match status" value="1"/>
</dbReference>